<sequence length="181" mass="20148">MSKVLVILGELSDRDIDWMLANGTRTQVLPGTTLITEGQPLDALYIVLEGTLSVAVSSLADKEIGKIISGEVLGEMSFVDGRLPSASVTAIEECLILSIPRRLLTEKLEQDVLFSLRFYRAITKFLSSRLRGTVKRFGEETDYLSYKDPDDEGAIPPQDVENPEDLAESRFQWLLQRLKGS</sequence>
<evidence type="ECO:0000313" key="3">
    <source>
        <dbReference type="Proteomes" id="UP000702425"/>
    </source>
</evidence>
<dbReference type="SUPFAM" id="SSF51206">
    <property type="entry name" value="cAMP-binding domain-like"/>
    <property type="match status" value="1"/>
</dbReference>
<dbReference type="RefSeq" id="WP_172186231.1">
    <property type="nucleotide sequence ID" value="NZ_CAWPPK010000068.1"/>
</dbReference>
<evidence type="ECO:0000313" key="2">
    <source>
        <dbReference type="EMBL" id="NQE33556.1"/>
    </source>
</evidence>
<gene>
    <name evidence="2" type="ORF">E5S67_01275</name>
</gene>
<dbReference type="Pfam" id="PF00027">
    <property type="entry name" value="cNMP_binding"/>
    <property type="match status" value="1"/>
</dbReference>
<proteinExistence type="predicted"/>
<dbReference type="InterPro" id="IPR018490">
    <property type="entry name" value="cNMP-bd_dom_sf"/>
</dbReference>
<dbReference type="InterPro" id="IPR050397">
    <property type="entry name" value="Env_Response_Regulators"/>
</dbReference>
<organism evidence="2 3">
    <name type="scientific">Microcoleus asticus IPMA8</name>
    <dbReference type="NCBI Taxonomy" id="2563858"/>
    <lineage>
        <taxon>Bacteria</taxon>
        <taxon>Bacillati</taxon>
        <taxon>Cyanobacteriota</taxon>
        <taxon>Cyanophyceae</taxon>
        <taxon>Oscillatoriophycideae</taxon>
        <taxon>Oscillatoriales</taxon>
        <taxon>Microcoleaceae</taxon>
        <taxon>Microcoleus</taxon>
        <taxon>Microcoleus asticus</taxon>
    </lineage>
</organism>
<dbReference type="CDD" id="cd00038">
    <property type="entry name" value="CAP_ED"/>
    <property type="match status" value="1"/>
</dbReference>
<dbReference type="PANTHER" id="PTHR24567:SF68">
    <property type="entry name" value="DNA-BINDING TRANSCRIPTIONAL DUAL REGULATOR CRP"/>
    <property type="match status" value="1"/>
</dbReference>
<dbReference type="Gene3D" id="2.60.120.10">
    <property type="entry name" value="Jelly Rolls"/>
    <property type="match status" value="1"/>
</dbReference>
<protein>
    <recommendedName>
        <fullName evidence="1">Cyclic nucleotide-binding domain-containing protein</fullName>
    </recommendedName>
</protein>
<evidence type="ECO:0000259" key="1">
    <source>
        <dbReference type="PROSITE" id="PS50042"/>
    </source>
</evidence>
<reference evidence="2 3" key="1">
    <citation type="journal article" date="2020" name="Sci. Rep.">
        <title>A novel cyanobacterial geosmin producer, revising GeoA distribution and dispersion patterns in Bacteria.</title>
        <authorList>
            <person name="Churro C."/>
            <person name="Semedo-Aguiar A.P."/>
            <person name="Silva A.D."/>
            <person name="Pereira-Leal J.B."/>
            <person name="Leite R.B."/>
        </authorList>
    </citation>
    <scope>NUCLEOTIDE SEQUENCE [LARGE SCALE GENOMIC DNA]</scope>
    <source>
        <strain evidence="2 3">IPMA8</strain>
    </source>
</reference>
<comment type="caution">
    <text evidence="2">The sequence shown here is derived from an EMBL/GenBank/DDBJ whole genome shotgun (WGS) entry which is preliminary data.</text>
</comment>
<dbReference type="InterPro" id="IPR014710">
    <property type="entry name" value="RmlC-like_jellyroll"/>
</dbReference>
<name>A0ABX2CT59_9CYAN</name>
<keyword evidence="3" id="KW-1185">Reference proteome</keyword>
<dbReference type="EMBL" id="SRRZ01000016">
    <property type="protein sequence ID" value="NQE33556.1"/>
    <property type="molecule type" value="Genomic_DNA"/>
</dbReference>
<dbReference type="SMART" id="SM00100">
    <property type="entry name" value="cNMP"/>
    <property type="match status" value="1"/>
</dbReference>
<dbReference type="PANTHER" id="PTHR24567">
    <property type="entry name" value="CRP FAMILY TRANSCRIPTIONAL REGULATORY PROTEIN"/>
    <property type="match status" value="1"/>
</dbReference>
<dbReference type="Proteomes" id="UP000702425">
    <property type="component" value="Unassembled WGS sequence"/>
</dbReference>
<accession>A0ABX2CT59</accession>
<dbReference type="PROSITE" id="PS50042">
    <property type="entry name" value="CNMP_BINDING_3"/>
    <property type="match status" value="1"/>
</dbReference>
<dbReference type="InterPro" id="IPR000595">
    <property type="entry name" value="cNMP-bd_dom"/>
</dbReference>
<feature type="domain" description="Cyclic nucleotide-binding" evidence="1">
    <location>
        <begin position="7"/>
        <end position="108"/>
    </location>
</feature>